<gene>
    <name evidence="1" type="ORF">J2S19_002351</name>
</gene>
<evidence type="ECO:0000313" key="2">
    <source>
        <dbReference type="Proteomes" id="UP001234495"/>
    </source>
</evidence>
<protein>
    <submittedName>
        <fullName evidence="1">Uncharacterized protein</fullName>
    </submittedName>
</protein>
<accession>A0ABT9ZFR2</accession>
<dbReference type="Proteomes" id="UP001234495">
    <property type="component" value="Unassembled WGS sequence"/>
</dbReference>
<proteinExistence type="predicted"/>
<dbReference type="EMBL" id="JAUSUD010000010">
    <property type="protein sequence ID" value="MDQ0231089.1"/>
    <property type="molecule type" value="Genomic_DNA"/>
</dbReference>
<reference evidence="1 2" key="1">
    <citation type="submission" date="2023-07" db="EMBL/GenBank/DDBJ databases">
        <title>Genomic Encyclopedia of Type Strains, Phase IV (KMG-IV): sequencing the most valuable type-strain genomes for metagenomic binning, comparative biology and taxonomic classification.</title>
        <authorList>
            <person name="Goeker M."/>
        </authorList>
    </citation>
    <scope>NUCLEOTIDE SEQUENCE [LARGE SCALE GENOMIC DNA]</scope>
    <source>
        <strain evidence="1 2">DSM 29005</strain>
    </source>
</reference>
<evidence type="ECO:0000313" key="1">
    <source>
        <dbReference type="EMBL" id="MDQ0231089.1"/>
    </source>
</evidence>
<keyword evidence="2" id="KW-1185">Reference proteome</keyword>
<sequence>MREEMSFIPMMKTKIKNYEIRNVLHRDDEDQNKKV</sequence>
<comment type="caution">
    <text evidence="1">The sequence shown here is derived from an EMBL/GenBank/DDBJ whole genome shotgun (WGS) entry which is preliminary data.</text>
</comment>
<name>A0ABT9ZFR2_9BACI</name>
<organism evidence="1 2">
    <name type="scientific">Metabacillus malikii</name>
    <dbReference type="NCBI Taxonomy" id="1504265"/>
    <lineage>
        <taxon>Bacteria</taxon>
        <taxon>Bacillati</taxon>
        <taxon>Bacillota</taxon>
        <taxon>Bacilli</taxon>
        <taxon>Bacillales</taxon>
        <taxon>Bacillaceae</taxon>
        <taxon>Metabacillus</taxon>
    </lineage>
</organism>